<evidence type="ECO:0000256" key="1">
    <source>
        <dbReference type="ARBA" id="ARBA00004141"/>
    </source>
</evidence>
<dbReference type="Pfam" id="PF00335">
    <property type="entry name" value="Tetraspanin"/>
    <property type="match status" value="1"/>
</dbReference>
<dbReference type="GO" id="GO:0009506">
    <property type="term" value="C:plasmodesma"/>
    <property type="evidence" value="ECO:0000318"/>
    <property type="project" value="GO_Central"/>
</dbReference>
<gene>
    <name evidence="7" type="ORF">EUGRSUZ_H04837</name>
</gene>
<dbReference type="EMBL" id="KK198760">
    <property type="protein sequence ID" value="KCW62179.1"/>
    <property type="molecule type" value="Genomic_DNA"/>
</dbReference>
<evidence type="ECO:0000256" key="6">
    <source>
        <dbReference type="SAM" id="Phobius"/>
    </source>
</evidence>
<dbReference type="FunCoup" id="A0A059B815">
    <property type="interactions" value="73"/>
</dbReference>
<dbReference type="InterPro" id="IPR018499">
    <property type="entry name" value="Tetraspanin/Peripherin"/>
</dbReference>
<keyword evidence="4 6" id="KW-1133">Transmembrane helix</keyword>
<organism evidence="7">
    <name type="scientific">Eucalyptus grandis</name>
    <name type="common">Flooded gum</name>
    <dbReference type="NCBI Taxonomy" id="71139"/>
    <lineage>
        <taxon>Eukaryota</taxon>
        <taxon>Viridiplantae</taxon>
        <taxon>Streptophyta</taxon>
        <taxon>Embryophyta</taxon>
        <taxon>Tracheophyta</taxon>
        <taxon>Spermatophyta</taxon>
        <taxon>Magnoliopsida</taxon>
        <taxon>eudicotyledons</taxon>
        <taxon>Gunneridae</taxon>
        <taxon>Pentapetalae</taxon>
        <taxon>rosids</taxon>
        <taxon>malvids</taxon>
        <taxon>Myrtales</taxon>
        <taxon>Myrtaceae</taxon>
        <taxon>Myrtoideae</taxon>
        <taxon>Eucalypteae</taxon>
        <taxon>Eucalyptus</taxon>
    </lineage>
</organism>
<dbReference type="GO" id="GO:0009734">
    <property type="term" value="P:auxin-activated signaling pathway"/>
    <property type="evidence" value="ECO:0007669"/>
    <property type="project" value="InterPro"/>
</dbReference>
<reference evidence="7" key="1">
    <citation type="submission" date="2013-07" db="EMBL/GenBank/DDBJ databases">
        <title>The genome of Eucalyptus grandis.</title>
        <authorList>
            <person name="Schmutz J."/>
            <person name="Hayes R."/>
            <person name="Myburg A."/>
            <person name="Tuskan G."/>
            <person name="Grattapaglia D."/>
            <person name="Rokhsar D.S."/>
        </authorList>
    </citation>
    <scope>NUCLEOTIDE SEQUENCE</scope>
    <source>
        <tissue evidence="7">Leaf extractions</tissue>
    </source>
</reference>
<dbReference type="eggNOG" id="ENOG502RVM0">
    <property type="taxonomic scope" value="Eukaryota"/>
</dbReference>
<dbReference type="OMA" id="DWSILCY"/>
<proteinExistence type="inferred from homology"/>
<accession>A0A059B815</accession>
<evidence type="ECO:0008006" key="8">
    <source>
        <dbReference type="Google" id="ProtNLM"/>
    </source>
</evidence>
<dbReference type="PANTHER" id="PTHR32191">
    <property type="entry name" value="TETRASPANIN-8-RELATED"/>
    <property type="match status" value="1"/>
</dbReference>
<evidence type="ECO:0000256" key="3">
    <source>
        <dbReference type="ARBA" id="ARBA00022692"/>
    </source>
</evidence>
<keyword evidence="3 6" id="KW-0812">Transmembrane</keyword>
<dbReference type="InterPro" id="IPR044991">
    <property type="entry name" value="TET_plant"/>
</dbReference>
<evidence type="ECO:0000313" key="7">
    <source>
        <dbReference type="EMBL" id="KCW62179.1"/>
    </source>
</evidence>
<dbReference type="InParanoid" id="A0A059B815"/>
<dbReference type="AlphaFoldDB" id="A0A059B815"/>
<sequence>MAENANNPTTGTTDAESVTTIVAAVQEEMKPPQESSKEAPNKVDKTRLARIIVGSIAILTFLLSLPVLASIIWLLYMKSYDCESLLRLPKLQIGIGVALLFVFLISNLVVFLRAKAHALGLLVVMVPLILMLTVGLALVGAYKNESKAVIGSPTWLKDKVYNDNYWNYIKSCIYNSRMCDDLAARSLSLKSDDFSAKKLSPIEVQRRYSRLLQPNTRPPVICEMEYVNATYWRRNDHLGVGSDGADDEDCDAWQNDEDVLCYDCMTCKDGFLKVIRNKWWRLGLFLVLMSLLLIVAHLLLFIATVWERFGGM</sequence>
<comment type="similarity">
    <text evidence="2">Belongs to the tetraspanin (TM4SF) family.</text>
</comment>
<evidence type="ECO:0000256" key="4">
    <source>
        <dbReference type="ARBA" id="ARBA00022989"/>
    </source>
</evidence>
<feature type="transmembrane region" description="Helical" evidence="6">
    <location>
        <begin position="51"/>
        <end position="76"/>
    </location>
</feature>
<evidence type="ECO:0000256" key="5">
    <source>
        <dbReference type="ARBA" id="ARBA00023136"/>
    </source>
</evidence>
<feature type="transmembrane region" description="Helical" evidence="6">
    <location>
        <begin position="282"/>
        <end position="306"/>
    </location>
</feature>
<dbReference type="GO" id="GO:0005886">
    <property type="term" value="C:plasma membrane"/>
    <property type="evidence" value="ECO:0000318"/>
    <property type="project" value="GO_Central"/>
</dbReference>
<feature type="transmembrane region" description="Helical" evidence="6">
    <location>
        <begin position="118"/>
        <end position="142"/>
    </location>
</feature>
<keyword evidence="5 6" id="KW-0472">Membrane</keyword>
<protein>
    <recommendedName>
        <fullName evidence="8">Tetraspanin-15</fullName>
    </recommendedName>
</protein>
<name>A0A059B815_EUCGR</name>
<feature type="transmembrane region" description="Helical" evidence="6">
    <location>
        <begin position="88"/>
        <end position="112"/>
    </location>
</feature>
<dbReference type="Gramene" id="KCW62179">
    <property type="protein sequence ID" value="KCW62179"/>
    <property type="gene ID" value="EUGRSUZ_H04837"/>
</dbReference>
<evidence type="ECO:0000256" key="2">
    <source>
        <dbReference type="ARBA" id="ARBA00006840"/>
    </source>
</evidence>
<comment type="subcellular location">
    <subcellularLocation>
        <location evidence="1">Membrane</location>
        <topology evidence="1">Multi-pass membrane protein</topology>
    </subcellularLocation>
</comment>